<dbReference type="Proteomes" id="UP000202485">
    <property type="component" value="Unassembled WGS sequence"/>
</dbReference>
<keyword evidence="3" id="KW-1185">Reference proteome</keyword>
<dbReference type="InterPro" id="IPR011037">
    <property type="entry name" value="Pyrv_Knase-like_insert_dom_sf"/>
</dbReference>
<dbReference type="PANTHER" id="PTHR36930">
    <property type="entry name" value="METAL-SULFUR CLUSTER BIOSYNTHESIS PROTEINS YUAD-RELATED"/>
    <property type="match status" value="1"/>
</dbReference>
<dbReference type="GO" id="GO:0030170">
    <property type="term" value="F:pyridoxal phosphate binding"/>
    <property type="evidence" value="ECO:0007669"/>
    <property type="project" value="InterPro"/>
</dbReference>
<dbReference type="PROSITE" id="PS51340">
    <property type="entry name" value="MOSC"/>
    <property type="match status" value="1"/>
</dbReference>
<dbReference type="EMBL" id="FXYG01000001">
    <property type="protein sequence ID" value="SMX36247.1"/>
    <property type="molecule type" value="Genomic_DNA"/>
</dbReference>
<dbReference type="Pfam" id="PF03473">
    <property type="entry name" value="MOSC"/>
    <property type="match status" value="1"/>
</dbReference>
<dbReference type="InterPro" id="IPR052716">
    <property type="entry name" value="MOSC_domain"/>
</dbReference>
<dbReference type="Gene3D" id="2.40.33.20">
    <property type="entry name" value="PK beta-barrel domain-like"/>
    <property type="match status" value="1"/>
</dbReference>
<dbReference type="PANTHER" id="PTHR36930:SF1">
    <property type="entry name" value="MOSC DOMAIN-CONTAINING PROTEIN"/>
    <property type="match status" value="1"/>
</dbReference>
<dbReference type="SUPFAM" id="SSF50800">
    <property type="entry name" value="PK beta-barrel domain-like"/>
    <property type="match status" value="1"/>
</dbReference>
<evidence type="ECO:0000313" key="3">
    <source>
        <dbReference type="Proteomes" id="UP000202485"/>
    </source>
</evidence>
<gene>
    <name evidence="2" type="primary">yuaD</name>
    <name evidence="2" type="ORF">RUA8715_01332</name>
</gene>
<organism evidence="2 3">
    <name type="scientific">Ruegeria arenilitoris</name>
    <dbReference type="NCBI Taxonomy" id="1173585"/>
    <lineage>
        <taxon>Bacteria</taxon>
        <taxon>Pseudomonadati</taxon>
        <taxon>Pseudomonadota</taxon>
        <taxon>Alphaproteobacteria</taxon>
        <taxon>Rhodobacterales</taxon>
        <taxon>Roseobacteraceae</taxon>
        <taxon>Ruegeria</taxon>
    </lineage>
</organism>
<dbReference type="AlphaFoldDB" id="A0A238K1C5"/>
<accession>A0A238K1C5</accession>
<evidence type="ECO:0000313" key="2">
    <source>
        <dbReference type="EMBL" id="SMX36247.1"/>
    </source>
</evidence>
<dbReference type="GO" id="GO:0003824">
    <property type="term" value="F:catalytic activity"/>
    <property type="evidence" value="ECO:0007669"/>
    <property type="project" value="InterPro"/>
</dbReference>
<proteinExistence type="predicted"/>
<dbReference type="RefSeq" id="WP_093962770.1">
    <property type="nucleotide sequence ID" value="NZ_FXYG01000001.1"/>
</dbReference>
<name>A0A238K1C5_9RHOB</name>
<sequence length="198" mass="21561">MPVLRETEFKARVVWLGHVPDGQSLRAQPVPQLDLGFSGDIGARHEGLNRPSCVRVKNLYPEGTEIRNVRQLTILAAEEMAAIASDMGVDRLDPALLGASIVVEGIPDFTHVPPSSRLQADTGLTMTVDMENRPCVLPGREIEAESPGHGARFKPAAQGRRGVTAWVERLGLLRLGDSLTLFVPDQRAWNPKQTAVSD</sequence>
<protein>
    <submittedName>
        <fullName evidence="2">Putative metal-sulfur cluster biosynthesis proteins YuaD</fullName>
    </submittedName>
</protein>
<evidence type="ECO:0000259" key="1">
    <source>
        <dbReference type="PROSITE" id="PS51340"/>
    </source>
</evidence>
<dbReference type="GO" id="GO:0030151">
    <property type="term" value="F:molybdenum ion binding"/>
    <property type="evidence" value="ECO:0007669"/>
    <property type="project" value="InterPro"/>
</dbReference>
<dbReference type="OrthoDB" id="9808413at2"/>
<reference evidence="3" key="1">
    <citation type="submission" date="2017-05" db="EMBL/GenBank/DDBJ databases">
        <authorList>
            <person name="Rodrigo-Torres L."/>
            <person name="Arahal R. D."/>
            <person name="Lucena T."/>
        </authorList>
    </citation>
    <scope>NUCLEOTIDE SEQUENCE [LARGE SCALE GENOMIC DNA]</scope>
    <source>
        <strain evidence="3">CECT 8715</strain>
    </source>
</reference>
<feature type="domain" description="MOSC" evidence="1">
    <location>
        <begin position="23"/>
        <end position="182"/>
    </location>
</feature>
<dbReference type="InterPro" id="IPR005302">
    <property type="entry name" value="MoCF_Sase_C"/>
</dbReference>